<dbReference type="InterPro" id="IPR019595">
    <property type="entry name" value="DUF2470"/>
</dbReference>
<proteinExistence type="predicted"/>
<reference evidence="3" key="1">
    <citation type="journal article" date="2019" name="Int. J. Syst. Evol. Microbiol.">
        <title>The Global Catalogue of Microorganisms (GCM) 10K type strain sequencing project: providing services to taxonomists for standard genome sequencing and annotation.</title>
        <authorList>
            <consortium name="The Broad Institute Genomics Platform"/>
            <consortium name="The Broad Institute Genome Sequencing Center for Infectious Disease"/>
            <person name="Wu L."/>
            <person name="Ma J."/>
        </authorList>
    </citation>
    <scope>NUCLEOTIDE SEQUENCE [LARGE SCALE GENOMIC DNA]</scope>
    <source>
        <strain evidence="3">DFY28</strain>
    </source>
</reference>
<gene>
    <name evidence="2" type="ORF">ACFPWU_13810</name>
</gene>
<dbReference type="Proteomes" id="UP001596098">
    <property type="component" value="Unassembled WGS sequence"/>
</dbReference>
<dbReference type="Gene3D" id="3.20.180.10">
    <property type="entry name" value="PNP-oxidase-like"/>
    <property type="match status" value="1"/>
</dbReference>
<feature type="domain" description="DUF2470" evidence="1">
    <location>
        <begin position="17"/>
        <end position="90"/>
    </location>
</feature>
<dbReference type="Pfam" id="PF10615">
    <property type="entry name" value="DUF2470"/>
    <property type="match status" value="1"/>
</dbReference>
<evidence type="ECO:0000259" key="1">
    <source>
        <dbReference type="Pfam" id="PF10615"/>
    </source>
</evidence>
<sequence>MTTPAQPARFDDAVVTGVISHMNGDHLEDSLDIVRAYGQPDATAASMTDLDTVEGVWTAVVDGADVEVRVPWPGSPLTERPQLRVAVVELHTAAREKLGLPPVAPH</sequence>
<dbReference type="EMBL" id="JBHSQI010000009">
    <property type="protein sequence ID" value="MFC6154740.1"/>
    <property type="molecule type" value="Genomic_DNA"/>
</dbReference>
<evidence type="ECO:0000313" key="2">
    <source>
        <dbReference type="EMBL" id="MFC6154740.1"/>
    </source>
</evidence>
<keyword evidence="3" id="KW-1185">Reference proteome</keyword>
<dbReference type="InterPro" id="IPR037119">
    <property type="entry name" value="Haem_oxidase_HugZ-like_sf"/>
</dbReference>
<dbReference type="RefSeq" id="WP_128219209.1">
    <property type="nucleotide sequence ID" value="NZ_CP034929.1"/>
</dbReference>
<comment type="caution">
    <text evidence="2">The sequence shown here is derived from an EMBL/GenBank/DDBJ whole genome shotgun (WGS) entry which is preliminary data.</text>
</comment>
<accession>A0ABW1R2H9</accession>
<organism evidence="2 3">
    <name type="scientific">Nocardioides yefusunii</name>
    <dbReference type="NCBI Taxonomy" id="2500546"/>
    <lineage>
        <taxon>Bacteria</taxon>
        <taxon>Bacillati</taxon>
        <taxon>Actinomycetota</taxon>
        <taxon>Actinomycetes</taxon>
        <taxon>Propionibacteriales</taxon>
        <taxon>Nocardioidaceae</taxon>
        <taxon>Nocardioides</taxon>
    </lineage>
</organism>
<protein>
    <submittedName>
        <fullName evidence="2">DUF2470 domain-containing protein</fullName>
    </submittedName>
</protein>
<evidence type="ECO:0000313" key="3">
    <source>
        <dbReference type="Proteomes" id="UP001596098"/>
    </source>
</evidence>
<name>A0ABW1R2H9_9ACTN</name>